<feature type="compositionally biased region" description="Basic and acidic residues" evidence="7">
    <location>
        <begin position="1253"/>
        <end position="1272"/>
    </location>
</feature>
<accession>A0A6N3C790</accession>
<feature type="region of interest" description="Disordered" evidence="7">
    <location>
        <begin position="81"/>
        <end position="124"/>
    </location>
</feature>
<feature type="region of interest" description="Disordered" evidence="7">
    <location>
        <begin position="961"/>
        <end position="981"/>
    </location>
</feature>
<evidence type="ECO:0000313" key="11">
    <source>
        <dbReference type="EMBL" id="VYU10828.1"/>
    </source>
</evidence>
<feature type="region of interest" description="Disordered" evidence="7">
    <location>
        <begin position="183"/>
        <end position="214"/>
    </location>
</feature>
<gene>
    <name evidence="11" type="primary">fnbA</name>
    <name evidence="11" type="ORF">FMLFYP121_01343</name>
</gene>
<feature type="domain" description="MucBP" evidence="9">
    <location>
        <begin position="558"/>
        <end position="617"/>
    </location>
</feature>
<name>A0A6N3C790_FINMA</name>
<feature type="region of interest" description="Disordered" evidence="7">
    <location>
        <begin position="1056"/>
        <end position="1078"/>
    </location>
</feature>
<dbReference type="InterPro" id="IPR011252">
    <property type="entry name" value="Fibrogen-bd_dom1"/>
</dbReference>
<comment type="subcellular location">
    <subcellularLocation>
        <location evidence="1">Secreted</location>
        <location evidence="1">Cell wall</location>
        <topology evidence="1">Peptidoglycan-anchor</topology>
    </subcellularLocation>
</comment>
<evidence type="ECO:0000256" key="3">
    <source>
        <dbReference type="ARBA" id="ARBA00022525"/>
    </source>
</evidence>
<dbReference type="Gene3D" id="2.60.40.1290">
    <property type="match status" value="1"/>
</dbReference>
<evidence type="ECO:0000256" key="4">
    <source>
        <dbReference type="ARBA" id="ARBA00022729"/>
    </source>
</evidence>
<feature type="compositionally biased region" description="Basic and acidic residues" evidence="7">
    <location>
        <begin position="1411"/>
        <end position="1436"/>
    </location>
</feature>
<keyword evidence="4 8" id="KW-0732">Signal</keyword>
<feature type="compositionally biased region" description="Low complexity" evidence="7">
    <location>
        <begin position="93"/>
        <end position="102"/>
    </location>
</feature>
<feature type="domain" description="MucBP" evidence="9">
    <location>
        <begin position="838"/>
        <end position="896"/>
    </location>
</feature>
<dbReference type="Pfam" id="PF17961">
    <property type="entry name" value="Big_8"/>
    <property type="match status" value="1"/>
</dbReference>
<feature type="compositionally biased region" description="Basic and acidic residues" evidence="7">
    <location>
        <begin position="193"/>
        <end position="214"/>
    </location>
</feature>
<dbReference type="RefSeq" id="WP_421823105.1">
    <property type="nucleotide sequence ID" value="NZ_CACRTP010000016.1"/>
</dbReference>
<keyword evidence="6" id="KW-0572">Peptidoglycan-anchor</keyword>
<dbReference type="InterPro" id="IPR009459">
    <property type="entry name" value="MucBP_dom"/>
</dbReference>
<feature type="domain" description="MucBP" evidence="9">
    <location>
        <begin position="651"/>
        <end position="710"/>
    </location>
</feature>
<feature type="region of interest" description="Disordered" evidence="7">
    <location>
        <begin position="1157"/>
        <end position="1179"/>
    </location>
</feature>
<evidence type="ECO:0000259" key="10">
    <source>
        <dbReference type="Pfam" id="PF17961"/>
    </source>
</evidence>
<feature type="region of interest" description="Disordered" evidence="7">
    <location>
        <begin position="1335"/>
        <end position="1441"/>
    </location>
</feature>
<dbReference type="EMBL" id="CACRTP010000016">
    <property type="protein sequence ID" value="VYU10828.1"/>
    <property type="molecule type" value="Genomic_DNA"/>
</dbReference>
<feature type="region of interest" description="Disordered" evidence="7">
    <location>
        <begin position="1253"/>
        <end position="1279"/>
    </location>
</feature>
<feature type="compositionally biased region" description="Basic and acidic residues" evidence="7">
    <location>
        <begin position="1157"/>
        <end position="1172"/>
    </location>
</feature>
<feature type="region of interest" description="Disordered" evidence="7">
    <location>
        <begin position="733"/>
        <end position="759"/>
    </location>
</feature>
<dbReference type="InterPro" id="IPR008966">
    <property type="entry name" value="Adhesion_dom_sf"/>
</dbReference>
<evidence type="ECO:0000256" key="7">
    <source>
        <dbReference type="SAM" id="MobiDB-lite"/>
    </source>
</evidence>
<dbReference type="SUPFAM" id="SSF49401">
    <property type="entry name" value="Bacterial adhesins"/>
    <property type="match status" value="2"/>
</dbReference>
<keyword evidence="5" id="KW-0677">Repeat</keyword>
<feature type="domain" description="MucBP" evidence="9">
    <location>
        <begin position="1218"/>
        <end position="1290"/>
    </location>
</feature>
<dbReference type="Gene3D" id="3.10.20.320">
    <property type="entry name" value="Putative peptidoglycan bound protein (lpxtg motif)"/>
    <property type="match status" value="7"/>
</dbReference>
<keyword evidence="2" id="KW-0134">Cell wall</keyword>
<feature type="domain" description="MucBP" evidence="9">
    <location>
        <begin position="1118"/>
        <end position="1190"/>
    </location>
</feature>
<evidence type="ECO:0000256" key="5">
    <source>
        <dbReference type="ARBA" id="ARBA00022737"/>
    </source>
</evidence>
<reference evidence="11" key="1">
    <citation type="submission" date="2019-11" db="EMBL/GenBank/DDBJ databases">
        <authorList>
            <person name="Feng L."/>
        </authorList>
    </citation>
    <scope>NUCLEOTIDE SEQUENCE</scope>
    <source>
        <strain evidence="11">FmagnaLFYP121</strain>
    </source>
</reference>
<feature type="domain" description="MucBP" evidence="9">
    <location>
        <begin position="744"/>
        <end position="803"/>
    </location>
</feature>
<proteinExistence type="predicted"/>
<feature type="domain" description="MucBP" evidence="9">
    <location>
        <begin position="1318"/>
        <end position="1390"/>
    </location>
</feature>
<feature type="compositionally biased region" description="Basic and acidic residues" evidence="7">
    <location>
        <begin position="961"/>
        <end position="975"/>
    </location>
</feature>
<dbReference type="Gene3D" id="2.60.40.1280">
    <property type="match status" value="1"/>
</dbReference>
<feature type="region of interest" description="Disordered" evidence="7">
    <location>
        <begin position="36"/>
        <end position="59"/>
    </location>
</feature>
<dbReference type="GO" id="GO:0007155">
    <property type="term" value="P:cell adhesion"/>
    <property type="evidence" value="ECO:0007669"/>
    <property type="project" value="InterPro"/>
</dbReference>
<evidence type="ECO:0000256" key="6">
    <source>
        <dbReference type="ARBA" id="ARBA00023088"/>
    </source>
</evidence>
<organism evidence="11">
    <name type="scientific">Finegoldia magna</name>
    <name type="common">Peptostreptococcus magnus</name>
    <dbReference type="NCBI Taxonomy" id="1260"/>
    <lineage>
        <taxon>Bacteria</taxon>
        <taxon>Bacillati</taxon>
        <taxon>Bacillota</taxon>
        <taxon>Tissierellia</taxon>
        <taxon>Tissierellales</taxon>
        <taxon>Peptoniphilaceae</taxon>
        <taxon>Finegoldia</taxon>
    </lineage>
</organism>
<feature type="signal peptide" evidence="8">
    <location>
        <begin position="1"/>
        <end position="26"/>
    </location>
</feature>
<feature type="domain" description="MucBP" evidence="9">
    <location>
        <begin position="1018"/>
        <end position="1090"/>
    </location>
</feature>
<evidence type="ECO:0000256" key="2">
    <source>
        <dbReference type="ARBA" id="ARBA00022512"/>
    </source>
</evidence>
<sequence length="1472" mass="166628">MDKKNKNNVAKILLAFGVLASPMMLANQVSADNSIGNTTDTHNANTKNTNNVDATATAQPDAVTTYNVLNENKEEKEVVTTAAENNKAEATEEATSTVNTATDETEATSQTDEKSDENKEIVENKEEVDFKLDDSQKHALKEAGYTDEEIEGIENSIKHSLTEDSKFNVHDYITSKINDKKVETENPSLEISNDEKESVQAGEEKEAGRDISNDITEAEIHVGETNETGTLRADLGENLKWEVKFKAPDDTKAGDYFDIKLSDNWTLKGIEPDKNDAEPIKIGEKTIAVGKRIDRHHIRYTFTEDIDGLDDIQVNVQYGGYDDKEKIKYSSDQKFEIGVGDNKDEKDLYVNYGRPFYDQFGTTINGRSQYTSWNPETGEFTQVFYINPDSKFISSSNEDFFNNNVGVYIKNTDYDDKETQVKFTAENTTVDIVKLPSRTRIPDAVYENPVEGETDNSVTTTIDTNGISINLNKNSIDNPYIITLRSRINPDVEKINLGSGAYVYGNGTNHYLGMKNVIRYETGNTGGSGVEEKGSFQEHHIYQTKKLDGTIVEDSRDDKEVTEGTEKENYETKKQDKEGYTLVKVESKNGGQFNEDGSLKEAAYIADTKQEVTYIYQKEEKPVEKKGSFQEHHIYQTKKLDGTIVEDSRDDKEVTEGTEKENYETKKQDKEGYTLVKVESKNGGQFNEDGSLKEAAYIADTKQEVTYIYQKEEKPVEKKGSFQEHHIYQTKKLDGTIVEDSRDDKEVTEGTEKENYETKKQDKEGYTLVKVESKNGGQFNEDGSLKEAAYIADTKQEVTYIYQKEEKPVEKKGSFQEHHIYQTKKLDGTIVKDDEVNKDVTEGTEKENYTTSKQDRDGYKLIEVKSVNGGKFNEDGSKKEAAYIADTKQEVTYIYQKEEVGQTPLEETGKFQEHHIYITKDKDGKEIKREVVDGKVSGGTKDMTYTTGKVDKDGFKFVRTEDAKENPSFNEDGKETTGNFKPGVKQEITYVYEKTESEWTPIEETGKFQEHHIYITKDKDGKEIKREVVDGKVSGGTKDMTYTTGKDEKDGFKFVKTQDPKENPKYDKDGKETTGNFVPGKTQEITYVYEKTETPWTPLTPAEETGKFQEHHIYITKDKDGKVIKREVVNGEVNSGTKDKTYTTGKKEKDGFKFVKTQDPKENPKYDKDGKETTGNFVPGKTQEITYVYEKTETPWTPLTPAEETGKFQEHHIYITKDKDGKVIKREVVNGEVNSGTKDKTYTTGKKEKDGFKFVKTQDPKENPKYDKDGKETTGNFVPGKTQEITYVYEKTETPWTPLTPAEETGKFQEHHIYITKDKDGKIIKREVVNDKVDSGTKDKTYTTGKKEKDGFKFVKTQDPKENPKYEKDGKETTGNFVPGKTQEITYVYEKTETPWTPLTPAEEVTPQTPDVKKTPKEDSKETPKDGSKETSEKQSKKLPKAGADYELLKLAAGALTIVSGFGISVSRKKRD</sequence>
<keyword evidence="3" id="KW-0964">Secreted</keyword>
<evidence type="ECO:0000256" key="1">
    <source>
        <dbReference type="ARBA" id="ARBA00004168"/>
    </source>
</evidence>
<feature type="domain" description="SDR-like Ig" evidence="10">
    <location>
        <begin position="236"/>
        <end position="331"/>
    </location>
</feature>
<feature type="compositionally biased region" description="Basic and acidic residues" evidence="7">
    <location>
        <begin position="1335"/>
        <end position="1372"/>
    </location>
</feature>
<dbReference type="Pfam" id="PF06458">
    <property type="entry name" value="MucBP"/>
    <property type="match status" value="9"/>
</dbReference>
<feature type="chain" id="PRO_5038843104" evidence="8">
    <location>
        <begin position="27"/>
        <end position="1472"/>
    </location>
</feature>
<evidence type="ECO:0000256" key="8">
    <source>
        <dbReference type="SAM" id="SignalP"/>
    </source>
</evidence>
<feature type="region of interest" description="Disordered" evidence="7">
    <location>
        <begin position="640"/>
        <end position="666"/>
    </location>
</feature>
<feature type="compositionally biased region" description="Basic and acidic residues" evidence="7">
    <location>
        <begin position="1056"/>
        <end position="1072"/>
    </location>
</feature>
<evidence type="ECO:0000259" key="9">
    <source>
        <dbReference type="Pfam" id="PF06458"/>
    </source>
</evidence>
<protein>
    <submittedName>
        <fullName evidence="11">Fibronectin-binding protein A</fullName>
    </submittedName>
</protein>
<feature type="domain" description="MucBP" evidence="9">
    <location>
        <begin position="921"/>
        <end position="993"/>
    </location>
</feature>
<feature type="compositionally biased region" description="Basic and acidic residues" evidence="7">
    <location>
        <begin position="111"/>
        <end position="124"/>
    </location>
</feature>
<dbReference type="InterPro" id="IPR041171">
    <property type="entry name" value="SDR_Ig"/>
</dbReference>